<organism evidence="7 8">
    <name type="scientific">Ophiocordyceps camponoti-rufipedis</name>
    <dbReference type="NCBI Taxonomy" id="2004952"/>
    <lineage>
        <taxon>Eukaryota</taxon>
        <taxon>Fungi</taxon>
        <taxon>Dikarya</taxon>
        <taxon>Ascomycota</taxon>
        <taxon>Pezizomycotina</taxon>
        <taxon>Sordariomycetes</taxon>
        <taxon>Hypocreomycetidae</taxon>
        <taxon>Hypocreales</taxon>
        <taxon>Ophiocordycipitaceae</taxon>
        <taxon>Ophiocordyceps</taxon>
    </lineage>
</organism>
<feature type="compositionally biased region" description="Basic and acidic residues" evidence="6">
    <location>
        <begin position="76"/>
        <end position="93"/>
    </location>
</feature>
<comment type="caution">
    <text evidence="7">The sequence shown here is derived from an EMBL/GenBank/DDBJ whole genome shotgun (WGS) entry which is preliminary data.</text>
</comment>
<evidence type="ECO:0000256" key="6">
    <source>
        <dbReference type="SAM" id="MobiDB-lite"/>
    </source>
</evidence>
<dbReference type="GO" id="GO:0010468">
    <property type="term" value="P:regulation of gene expression"/>
    <property type="evidence" value="ECO:0007669"/>
    <property type="project" value="UniProtKB-ARBA"/>
</dbReference>
<evidence type="ECO:0000256" key="5">
    <source>
        <dbReference type="ARBA" id="ARBA00023242"/>
    </source>
</evidence>
<accession>A0A2C5YL40</accession>
<evidence type="ECO:0000313" key="8">
    <source>
        <dbReference type="Proteomes" id="UP000226431"/>
    </source>
</evidence>
<dbReference type="Pfam" id="PF08598">
    <property type="entry name" value="Sds3"/>
    <property type="match status" value="1"/>
</dbReference>
<feature type="compositionally biased region" description="Basic and acidic residues" evidence="6">
    <location>
        <begin position="238"/>
        <end position="249"/>
    </location>
</feature>
<evidence type="ECO:0000256" key="1">
    <source>
        <dbReference type="ARBA" id="ARBA00004123"/>
    </source>
</evidence>
<dbReference type="SMART" id="SM01401">
    <property type="entry name" value="Sds3"/>
    <property type="match status" value="1"/>
</dbReference>
<feature type="region of interest" description="Disordered" evidence="6">
    <location>
        <begin position="1"/>
        <end position="303"/>
    </location>
</feature>
<feature type="compositionally biased region" description="Low complexity" evidence="6">
    <location>
        <begin position="1"/>
        <end position="11"/>
    </location>
</feature>
<feature type="compositionally biased region" description="Polar residues" evidence="6">
    <location>
        <begin position="214"/>
        <end position="237"/>
    </location>
</feature>
<keyword evidence="4" id="KW-0804">Transcription</keyword>
<evidence type="ECO:0000256" key="4">
    <source>
        <dbReference type="ARBA" id="ARBA00023163"/>
    </source>
</evidence>
<name>A0A2C5YL40_9HYPO</name>
<feature type="compositionally biased region" description="Low complexity" evidence="6">
    <location>
        <begin position="64"/>
        <end position="75"/>
    </location>
</feature>
<gene>
    <name evidence="7" type="ORF">CDD80_6244</name>
</gene>
<dbReference type="AlphaFoldDB" id="A0A2C5YL40"/>
<sequence>MAAAGPAQASSGPGGGSLEDSNASSPLSEVDDGDANDDEMERIQLHPTGPVDLKSSLSGHSNNALESDSALSDAASDVHYDPNDTEAETERLYDTPTSQRQRDALVEHFSNGPAFEPSPSKLNRATPAVGDASLSGDDESPASSQVGSSDALVAKSGTKVDELVTLDSQERKRKRSPLADQSGSDEPLRKRTGSVAALEATAQQDIVMNEDDNASANPLSGQQSVAEDEPSSSSNRETTVEAPERETKTAKSTRSSSKRKALPPEDAPAAAAAAEVDSDTREDPAPEDEAEQPEETAADADVDEEMDAAVKNIEEMQRKHAAFKDWTHIEDMFNIFRERLYKDRLQRLEEEERSLLADEPTHPEYLNMKKCIDDRLNKRLQEIDTEHELRMRAHERRAVAQRAQIWSQFFQAVREKRDQAVERLNQQWYEVQSARRSTHSLPEYGLFFPKEPAQRLRNAVAYNTEVSTLAGLAKHVGFPAVPELKGASATELESDLNAIEHVRRGRQRHGRDEYQAPTFSRLGPAGEQFLKDTPWANPNHSSHKLPLAPSDGPPRRAAPMVNGPPAAEAKAASEGQPVVRRSPALTDSPEMARNVLSHAAHPMKRVSSISNLTRGTKTAIA</sequence>
<dbReference type="InterPro" id="IPR013907">
    <property type="entry name" value="Sds3"/>
</dbReference>
<feature type="compositionally biased region" description="Acidic residues" evidence="6">
    <location>
        <begin position="29"/>
        <end position="40"/>
    </location>
</feature>
<evidence type="ECO:0000256" key="2">
    <source>
        <dbReference type="ARBA" id="ARBA00022491"/>
    </source>
</evidence>
<reference evidence="7 8" key="1">
    <citation type="submission" date="2017-06" db="EMBL/GenBank/DDBJ databases">
        <title>Ant-infecting Ophiocordyceps genomes reveal a high diversity of potential behavioral manipulation genes and a possible major role for enterotoxins.</title>
        <authorList>
            <person name="De Bekker C."/>
            <person name="Evans H.C."/>
            <person name="Brachmann A."/>
            <person name="Hughes D.P."/>
        </authorList>
    </citation>
    <scope>NUCLEOTIDE SEQUENCE [LARGE SCALE GENOMIC DNA]</scope>
    <source>
        <strain evidence="7 8">Map16</strain>
    </source>
</reference>
<dbReference type="STRING" id="2004952.A0A2C5YL40"/>
<comment type="subcellular location">
    <subcellularLocation>
        <location evidence="1">Nucleus</location>
    </subcellularLocation>
</comment>
<keyword evidence="8" id="KW-1185">Reference proteome</keyword>
<evidence type="ECO:0000256" key="3">
    <source>
        <dbReference type="ARBA" id="ARBA00023015"/>
    </source>
</evidence>
<dbReference type="OrthoDB" id="20886at2759"/>
<proteinExistence type="predicted"/>
<dbReference type="Proteomes" id="UP000226431">
    <property type="component" value="Unassembled WGS sequence"/>
</dbReference>
<keyword evidence="5" id="KW-0539">Nucleus</keyword>
<feature type="compositionally biased region" description="Acidic residues" evidence="6">
    <location>
        <begin position="285"/>
        <end position="303"/>
    </location>
</feature>
<dbReference type="EMBL" id="NJES01000067">
    <property type="protein sequence ID" value="PHH78788.1"/>
    <property type="molecule type" value="Genomic_DNA"/>
</dbReference>
<keyword evidence="2" id="KW-0678">Repressor</keyword>
<dbReference type="PANTHER" id="PTHR21964">
    <property type="entry name" value="BREAST CANCER METASTASIS-SUPPRESSOR 1"/>
    <property type="match status" value="1"/>
</dbReference>
<protein>
    <recommendedName>
        <fullName evidence="9">Transcriptional regulatory protein DEP1</fullName>
    </recommendedName>
</protein>
<evidence type="ECO:0000313" key="7">
    <source>
        <dbReference type="EMBL" id="PHH78788.1"/>
    </source>
</evidence>
<dbReference type="GO" id="GO:0005654">
    <property type="term" value="C:nucleoplasm"/>
    <property type="evidence" value="ECO:0007669"/>
    <property type="project" value="UniProtKB-ARBA"/>
</dbReference>
<feature type="region of interest" description="Disordered" evidence="6">
    <location>
        <begin position="503"/>
        <end position="590"/>
    </location>
</feature>
<keyword evidence="3" id="KW-0805">Transcription regulation</keyword>
<evidence type="ECO:0008006" key="9">
    <source>
        <dbReference type="Google" id="ProtNLM"/>
    </source>
</evidence>